<evidence type="ECO:0000256" key="1">
    <source>
        <dbReference type="SAM" id="MobiDB-lite"/>
    </source>
</evidence>
<dbReference type="Gramene" id="Kaladp0863s0036.1.v1.1">
    <property type="protein sequence ID" value="Kaladp0863s0036.1.v1.1"/>
    <property type="gene ID" value="Kaladp0863s0036.v1.1"/>
</dbReference>
<sequence>MNRALGFVAHRSGQEPEKVRRKSRAYRPSQIVCQSADLRLDTENPFSVPPRSAAAWFCSRSPRFANRPIRWKGGVFPLRE</sequence>
<evidence type="ECO:0000313" key="2">
    <source>
        <dbReference type="EnsemblPlants" id="Kaladp0863s0036.1.v1.1"/>
    </source>
</evidence>
<dbReference type="Proteomes" id="UP000594263">
    <property type="component" value="Unplaced"/>
</dbReference>
<accession>A0A7N0VGZ3</accession>
<dbReference type="EnsemblPlants" id="Kaladp0863s0036.1.v1.1">
    <property type="protein sequence ID" value="Kaladp0863s0036.1.v1.1"/>
    <property type="gene ID" value="Kaladp0863s0036.v1.1"/>
</dbReference>
<keyword evidence="3" id="KW-1185">Reference proteome</keyword>
<reference evidence="2" key="1">
    <citation type="submission" date="2021-01" db="UniProtKB">
        <authorList>
            <consortium name="EnsemblPlants"/>
        </authorList>
    </citation>
    <scope>IDENTIFICATION</scope>
</reference>
<name>A0A7N0VGZ3_KALFE</name>
<evidence type="ECO:0000313" key="3">
    <source>
        <dbReference type="Proteomes" id="UP000594263"/>
    </source>
</evidence>
<organism evidence="2 3">
    <name type="scientific">Kalanchoe fedtschenkoi</name>
    <name type="common">Lavender scallops</name>
    <name type="synonym">South American air plant</name>
    <dbReference type="NCBI Taxonomy" id="63787"/>
    <lineage>
        <taxon>Eukaryota</taxon>
        <taxon>Viridiplantae</taxon>
        <taxon>Streptophyta</taxon>
        <taxon>Embryophyta</taxon>
        <taxon>Tracheophyta</taxon>
        <taxon>Spermatophyta</taxon>
        <taxon>Magnoliopsida</taxon>
        <taxon>eudicotyledons</taxon>
        <taxon>Gunneridae</taxon>
        <taxon>Pentapetalae</taxon>
        <taxon>Saxifragales</taxon>
        <taxon>Crassulaceae</taxon>
        <taxon>Kalanchoe</taxon>
    </lineage>
</organism>
<protein>
    <submittedName>
        <fullName evidence="2">Uncharacterized protein</fullName>
    </submittedName>
</protein>
<feature type="region of interest" description="Disordered" evidence="1">
    <location>
        <begin position="1"/>
        <end position="24"/>
    </location>
</feature>
<proteinExistence type="predicted"/>
<dbReference type="AlphaFoldDB" id="A0A7N0VGZ3"/>